<reference evidence="4" key="1">
    <citation type="submission" date="2017-09" db="EMBL/GenBank/DDBJ databases">
        <title>Depth-based differentiation of microbial function through sediment-hosted aquifers and enrichment of novel symbionts in the deep terrestrial subsurface.</title>
        <authorList>
            <person name="Probst A.J."/>
            <person name="Ladd B."/>
            <person name="Jarett J.K."/>
            <person name="Geller-Mcgrath D.E."/>
            <person name="Sieber C.M.K."/>
            <person name="Emerson J.B."/>
            <person name="Anantharaman K."/>
            <person name="Thomas B.C."/>
            <person name="Malmstrom R."/>
            <person name="Stieglmeier M."/>
            <person name="Klingl A."/>
            <person name="Woyke T."/>
            <person name="Ryan C.M."/>
            <person name="Banfield J.F."/>
        </authorList>
    </citation>
    <scope>NUCLEOTIDE SEQUENCE [LARGE SCALE GENOMIC DNA]</scope>
</reference>
<organism evidence="3 4">
    <name type="scientific">Candidatus Komeilibacteria bacterium CG10_big_fil_rev_8_21_14_0_10_41_13</name>
    <dbReference type="NCBI Taxonomy" id="1974476"/>
    <lineage>
        <taxon>Bacteria</taxon>
        <taxon>Candidatus Komeiliibacteriota</taxon>
    </lineage>
</organism>
<protein>
    <submittedName>
        <fullName evidence="3">Uncharacterized protein</fullName>
    </submittedName>
</protein>
<feature type="transmembrane region" description="Helical" evidence="1">
    <location>
        <begin position="72"/>
        <end position="90"/>
    </location>
</feature>
<feature type="signal peptide" evidence="2">
    <location>
        <begin position="1"/>
        <end position="27"/>
    </location>
</feature>
<accession>A0A2M6WDA4</accession>
<keyword evidence="1" id="KW-0812">Transmembrane</keyword>
<sequence length="91" mass="9951">MINLKKILFINLIALCLFNSGISFVDAQTPQADNVGDVVGGLNKAAQTSLLIPEKENKQITSYNFIERALKTFLSIIGVIYLGYIIYGGIV</sequence>
<evidence type="ECO:0000256" key="1">
    <source>
        <dbReference type="SAM" id="Phobius"/>
    </source>
</evidence>
<dbReference type="AlphaFoldDB" id="A0A2M6WDA4"/>
<gene>
    <name evidence="3" type="ORF">COU22_00415</name>
</gene>
<dbReference type="Proteomes" id="UP000230543">
    <property type="component" value="Unassembled WGS sequence"/>
</dbReference>
<keyword evidence="2" id="KW-0732">Signal</keyword>
<name>A0A2M6WDA4_9BACT</name>
<keyword evidence="1" id="KW-1133">Transmembrane helix</keyword>
<feature type="non-terminal residue" evidence="3">
    <location>
        <position position="91"/>
    </location>
</feature>
<proteinExistence type="predicted"/>
<feature type="chain" id="PRO_5014701800" evidence="2">
    <location>
        <begin position="28"/>
        <end position="91"/>
    </location>
</feature>
<evidence type="ECO:0000313" key="3">
    <source>
        <dbReference type="EMBL" id="PIT90762.1"/>
    </source>
</evidence>
<keyword evidence="1" id="KW-0472">Membrane</keyword>
<evidence type="ECO:0000256" key="2">
    <source>
        <dbReference type="SAM" id="SignalP"/>
    </source>
</evidence>
<evidence type="ECO:0000313" key="4">
    <source>
        <dbReference type="Proteomes" id="UP000230543"/>
    </source>
</evidence>
<comment type="caution">
    <text evidence="3">The sequence shown here is derived from an EMBL/GenBank/DDBJ whole genome shotgun (WGS) entry which is preliminary data.</text>
</comment>
<dbReference type="EMBL" id="PFBO01000012">
    <property type="protein sequence ID" value="PIT90762.1"/>
    <property type="molecule type" value="Genomic_DNA"/>
</dbReference>